<evidence type="ECO:0000313" key="2">
    <source>
        <dbReference type="Proteomes" id="UP000772434"/>
    </source>
</evidence>
<keyword evidence="2" id="KW-1185">Reference proteome</keyword>
<dbReference type="EMBL" id="JADNRY010000008">
    <property type="protein sequence ID" value="KAF9075853.1"/>
    <property type="molecule type" value="Genomic_DNA"/>
</dbReference>
<dbReference type="AlphaFoldDB" id="A0A9P5Q733"/>
<organism evidence="1 2">
    <name type="scientific">Rhodocollybia butyracea</name>
    <dbReference type="NCBI Taxonomy" id="206335"/>
    <lineage>
        <taxon>Eukaryota</taxon>
        <taxon>Fungi</taxon>
        <taxon>Dikarya</taxon>
        <taxon>Basidiomycota</taxon>
        <taxon>Agaricomycotina</taxon>
        <taxon>Agaricomycetes</taxon>
        <taxon>Agaricomycetidae</taxon>
        <taxon>Agaricales</taxon>
        <taxon>Marasmiineae</taxon>
        <taxon>Omphalotaceae</taxon>
        <taxon>Rhodocollybia</taxon>
    </lineage>
</organism>
<proteinExistence type="predicted"/>
<gene>
    <name evidence="1" type="ORF">BDP27DRAFT_1314612</name>
</gene>
<reference evidence="1" key="1">
    <citation type="submission" date="2020-11" db="EMBL/GenBank/DDBJ databases">
        <authorList>
            <consortium name="DOE Joint Genome Institute"/>
            <person name="Ahrendt S."/>
            <person name="Riley R."/>
            <person name="Andreopoulos W."/>
            <person name="Labutti K."/>
            <person name="Pangilinan J."/>
            <person name="Ruiz-Duenas F.J."/>
            <person name="Barrasa J.M."/>
            <person name="Sanchez-Garcia M."/>
            <person name="Camarero S."/>
            <person name="Miyauchi S."/>
            <person name="Serrano A."/>
            <person name="Linde D."/>
            <person name="Babiker R."/>
            <person name="Drula E."/>
            <person name="Ayuso-Fernandez I."/>
            <person name="Pacheco R."/>
            <person name="Padilla G."/>
            <person name="Ferreira P."/>
            <person name="Barriuso J."/>
            <person name="Kellner H."/>
            <person name="Castanera R."/>
            <person name="Alfaro M."/>
            <person name="Ramirez L."/>
            <person name="Pisabarro A.G."/>
            <person name="Kuo A."/>
            <person name="Tritt A."/>
            <person name="Lipzen A."/>
            <person name="He G."/>
            <person name="Yan M."/>
            <person name="Ng V."/>
            <person name="Cullen D."/>
            <person name="Martin F."/>
            <person name="Rosso M.-N."/>
            <person name="Henrissat B."/>
            <person name="Hibbett D."/>
            <person name="Martinez A.T."/>
            <person name="Grigoriev I.V."/>
        </authorList>
    </citation>
    <scope>NUCLEOTIDE SEQUENCE</scope>
    <source>
        <strain evidence="1">AH 40177</strain>
    </source>
</reference>
<dbReference type="Proteomes" id="UP000772434">
    <property type="component" value="Unassembled WGS sequence"/>
</dbReference>
<sequence>MIQALAYSMRLRQITTGTFPSGSPTPITSPTRTSMLIFTKSLNYCASIFFRGDISSYSRFLCPSDFNSGNFRKRTMEDGRLVVVVLDFRATCFMPLPFIEVALKKPRDSFCQSVVAKIKYQ</sequence>
<dbReference type="OrthoDB" id="3250044at2759"/>
<protein>
    <submittedName>
        <fullName evidence="1">Uncharacterized protein</fullName>
    </submittedName>
</protein>
<accession>A0A9P5Q733</accession>
<name>A0A9P5Q733_9AGAR</name>
<evidence type="ECO:0000313" key="1">
    <source>
        <dbReference type="EMBL" id="KAF9075853.1"/>
    </source>
</evidence>
<comment type="caution">
    <text evidence="1">The sequence shown here is derived from an EMBL/GenBank/DDBJ whole genome shotgun (WGS) entry which is preliminary data.</text>
</comment>